<accession>A0AB36FRG6</accession>
<evidence type="ECO:0000313" key="3">
    <source>
        <dbReference type="Proteomes" id="UP000095392"/>
    </source>
</evidence>
<keyword evidence="1" id="KW-0812">Transmembrane</keyword>
<keyword evidence="3" id="KW-1185">Reference proteome</keyword>
<dbReference type="EMBL" id="MIPY01000014">
    <property type="protein sequence ID" value="OES31492.1"/>
    <property type="molecule type" value="Genomic_DNA"/>
</dbReference>
<dbReference type="AlphaFoldDB" id="A0AB36FRG6"/>
<gene>
    <name evidence="2" type="ORF">BFV95_2607</name>
</gene>
<protein>
    <submittedName>
        <fullName evidence="2">Uncharacterized protein</fullName>
    </submittedName>
</protein>
<dbReference type="Proteomes" id="UP000095392">
    <property type="component" value="Unassembled WGS sequence"/>
</dbReference>
<comment type="caution">
    <text evidence="2">The sequence shown here is derived from an EMBL/GenBank/DDBJ whole genome shotgun (WGS) entry which is preliminary data.</text>
</comment>
<sequence>MFSTPQPATKPPAASAIHRYFIIIPVVHFYWRFVYRQAIEDNRLLIIEDLRKQLN</sequence>
<keyword evidence="1" id="KW-1133">Transmembrane helix</keyword>
<feature type="transmembrane region" description="Helical" evidence="1">
    <location>
        <begin position="17"/>
        <end position="35"/>
    </location>
</feature>
<name>A0AB36FRG6_ALTMA</name>
<reference evidence="2 3" key="1">
    <citation type="submission" date="2016-09" db="EMBL/GenBank/DDBJ databases">
        <title>Draft Genome Sequence of four Alteromonas macleodii strains isolated from copper coupons and grown long-term at elevated copper levels.</title>
        <authorList>
            <person name="Cusick K."/>
            <person name="Dale J."/>
            <person name="Little B."/>
            <person name="Biffinger J."/>
        </authorList>
    </citation>
    <scope>NUCLEOTIDE SEQUENCE [LARGE SCALE GENOMIC DNA]</scope>
    <source>
        <strain evidence="2 3">KCP01</strain>
    </source>
</reference>
<proteinExistence type="predicted"/>
<organism evidence="2 3">
    <name type="scientific">Alteromonas macleodii</name>
    <name type="common">Pseudoalteromonas macleodii</name>
    <dbReference type="NCBI Taxonomy" id="28108"/>
    <lineage>
        <taxon>Bacteria</taxon>
        <taxon>Pseudomonadati</taxon>
        <taxon>Pseudomonadota</taxon>
        <taxon>Gammaproteobacteria</taxon>
        <taxon>Alteromonadales</taxon>
        <taxon>Alteromonadaceae</taxon>
        <taxon>Alteromonas/Salinimonas group</taxon>
        <taxon>Alteromonas</taxon>
    </lineage>
</organism>
<evidence type="ECO:0000313" key="2">
    <source>
        <dbReference type="EMBL" id="OES31492.1"/>
    </source>
</evidence>
<keyword evidence="1" id="KW-0472">Membrane</keyword>
<evidence type="ECO:0000256" key="1">
    <source>
        <dbReference type="SAM" id="Phobius"/>
    </source>
</evidence>